<evidence type="ECO:0000256" key="4">
    <source>
        <dbReference type="ARBA" id="ARBA00022692"/>
    </source>
</evidence>
<keyword evidence="8" id="KW-0407">Ion channel</keyword>
<name>A0ABS2RGK3_9ACTN</name>
<evidence type="ECO:0000313" key="10">
    <source>
        <dbReference type="EMBL" id="MBM7798130.1"/>
    </source>
</evidence>
<reference evidence="10 11" key="1">
    <citation type="submission" date="2021-01" db="EMBL/GenBank/DDBJ databases">
        <title>Sequencing the genomes of 1000 actinobacteria strains.</title>
        <authorList>
            <person name="Klenk H.-P."/>
        </authorList>
    </citation>
    <scope>NUCLEOTIDE SEQUENCE [LARGE SCALE GENOMIC DNA]</scope>
    <source>
        <strain evidence="10 11">DSM 18662</strain>
    </source>
</reference>
<dbReference type="Proteomes" id="UP000704762">
    <property type="component" value="Unassembled WGS sequence"/>
</dbReference>
<evidence type="ECO:0000313" key="11">
    <source>
        <dbReference type="Proteomes" id="UP000704762"/>
    </source>
</evidence>
<evidence type="ECO:0000256" key="1">
    <source>
        <dbReference type="ARBA" id="ARBA00004141"/>
    </source>
</evidence>
<dbReference type="Pfam" id="PF01741">
    <property type="entry name" value="MscL"/>
    <property type="match status" value="1"/>
</dbReference>
<proteinExistence type="predicted"/>
<protein>
    <submittedName>
        <fullName evidence="10">Large conductance mechanosensitive channel</fullName>
    </submittedName>
</protein>
<dbReference type="PANTHER" id="PTHR30266:SF2">
    <property type="entry name" value="LARGE-CONDUCTANCE MECHANOSENSITIVE CHANNEL"/>
    <property type="match status" value="1"/>
</dbReference>
<evidence type="ECO:0000256" key="8">
    <source>
        <dbReference type="ARBA" id="ARBA00023303"/>
    </source>
</evidence>
<feature type="transmembrane region" description="Helical" evidence="9">
    <location>
        <begin position="58"/>
        <end position="83"/>
    </location>
</feature>
<keyword evidence="3" id="KW-1003">Cell membrane</keyword>
<dbReference type="EMBL" id="JAFBCF010000001">
    <property type="protein sequence ID" value="MBM7798130.1"/>
    <property type="molecule type" value="Genomic_DNA"/>
</dbReference>
<dbReference type="SUPFAM" id="SSF81330">
    <property type="entry name" value="Gated mechanosensitive channel"/>
    <property type="match status" value="1"/>
</dbReference>
<keyword evidence="7 9" id="KW-0472">Membrane</keyword>
<dbReference type="InterPro" id="IPR037673">
    <property type="entry name" value="MSC/AndL"/>
</dbReference>
<evidence type="ECO:0000256" key="2">
    <source>
        <dbReference type="ARBA" id="ARBA00022448"/>
    </source>
</evidence>
<evidence type="ECO:0000256" key="3">
    <source>
        <dbReference type="ARBA" id="ARBA00022475"/>
    </source>
</evidence>
<dbReference type="RefSeq" id="WP_204916721.1">
    <property type="nucleotide sequence ID" value="NZ_BAAAQP010000011.1"/>
</dbReference>
<comment type="subcellular location">
    <subcellularLocation>
        <location evidence="1">Membrane</location>
        <topology evidence="1">Multi-pass membrane protein</topology>
    </subcellularLocation>
</comment>
<evidence type="ECO:0000256" key="5">
    <source>
        <dbReference type="ARBA" id="ARBA00022989"/>
    </source>
</evidence>
<gene>
    <name evidence="10" type="ORF">JOE57_001051</name>
</gene>
<dbReference type="InterPro" id="IPR001185">
    <property type="entry name" value="MS_channel"/>
</dbReference>
<dbReference type="NCBIfam" id="TIGR00220">
    <property type="entry name" value="mscL"/>
    <property type="match status" value="1"/>
</dbReference>
<evidence type="ECO:0000256" key="7">
    <source>
        <dbReference type="ARBA" id="ARBA00023136"/>
    </source>
</evidence>
<feature type="transmembrane region" description="Helical" evidence="9">
    <location>
        <begin position="12"/>
        <end position="38"/>
    </location>
</feature>
<dbReference type="InterPro" id="IPR036019">
    <property type="entry name" value="MscL_channel"/>
</dbReference>
<evidence type="ECO:0000256" key="9">
    <source>
        <dbReference type="SAM" id="Phobius"/>
    </source>
</evidence>
<accession>A0ABS2RGK3</accession>
<keyword evidence="11" id="KW-1185">Reference proteome</keyword>
<organism evidence="10 11">
    <name type="scientific">Microlunatus panaciterrae</name>
    <dbReference type="NCBI Taxonomy" id="400768"/>
    <lineage>
        <taxon>Bacteria</taxon>
        <taxon>Bacillati</taxon>
        <taxon>Actinomycetota</taxon>
        <taxon>Actinomycetes</taxon>
        <taxon>Propionibacteriales</taxon>
        <taxon>Propionibacteriaceae</taxon>
        <taxon>Microlunatus</taxon>
    </lineage>
</organism>
<comment type="caution">
    <text evidence="10">The sequence shown here is derived from an EMBL/GenBank/DDBJ whole genome shotgun (WGS) entry which is preliminary data.</text>
</comment>
<keyword evidence="4 9" id="KW-0812">Transmembrane</keyword>
<keyword evidence="6" id="KW-0406">Ion transport</keyword>
<dbReference type="PANTHER" id="PTHR30266">
    <property type="entry name" value="MECHANOSENSITIVE CHANNEL MSCL"/>
    <property type="match status" value="1"/>
</dbReference>
<evidence type="ECO:0000256" key="6">
    <source>
        <dbReference type="ARBA" id="ARBA00023065"/>
    </source>
</evidence>
<keyword evidence="2" id="KW-0813">Transport</keyword>
<keyword evidence="5 9" id="KW-1133">Transmembrane helix</keyword>
<sequence>MKGFKDFLFRGNLIELAVAFIMGAAFAAVVTSFTGMIMDLIGKAGGVPDFSTVSVAGIGVGKFITALLSFLLISVVVYVAIVLPYNKIKARNRTEDATPTVTSEDLLTEIRDLLRAQRP</sequence>
<dbReference type="Gene3D" id="1.10.1200.120">
    <property type="entry name" value="Large-conductance mechanosensitive channel, MscL, domain 1"/>
    <property type="match status" value="1"/>
</dbReference>